<organism evidence="5 6">
    <name type="scientific">Granulicella cerasi</name>
    <dbReference type="NCBI Taxonomy" id="741063"/>
    <lineage>
        <taxon>Bacteria</taxon>
        <taxon>Pseudomonadati</taxon>
        <taxon>Acidobacteriota</taxon>
        <taxon>Terriglobia</taxon>
        <taxon>Terriglobales</taxon>
        <taxon>Acidobacteriaceae</taxon>
        <taxon>Granulicella</taxon>
    </lineage>
</organism>
<keyword evidence="2" id="KW-0472">Membrane</keyword>
<protein>
    <recommendedName>
        <fullName evidence="4">TonB-dependent transporter Oar-like beta-barrel domain-containing protein</fullName>
    </recommendedName>
</protein>
<gene>
    <name evidence="5" type="ORF">ACFQBQ_07220</name>
</gene>
<evidence type="ECO:0000259" key="4">
    <source>
        <dbReference type="Pfam" id="PF25183"/>
    </source>
</evidence>
<dbReference type="InterPro" id="IPR036942">
    <property type="entry name" value="Beta-barrel_TonB_sf"/>
</dbReference>
<reference evidence="6" key="1">
    <citation type="journal article" date="2019" name="Int. J. Syst. Evol. Microbiol.">
        <title>The Global Catalogue of Microorganisms (GCM) 10K type strain sequencing project: providing services to taxonomists for standard genome sequencing and annotation.</title>
        <authorList>
            <consortium name="The Broad Institute Genomics Platform"/>
            <consortium name="The Broad Institute Genome Sequencing Center for Infectious Disease"/>
            <person name="Wu L."/>
            <person name="Ma J."/>
        </authorList>
    </citation>
    <scope>NUCLEOTIDE SEQUENCE [LARGE SCALE GENOMIC DNA]</scope>
    <source>
        <strain evidence="6">CGMCC 1.16026</strain>
    </source>
</reference>
<accession>A0ABW1Z876</accession>
<evidence type="ECO:0000256" key="1">
    <source>
        <dbReference type="ARBA" id="ARBA00004442"/>
    </source>
</evidence>
<keyword evidence="3" id="KW-0998">Cell outer membrane</keyword>
<feature type="domain" description="TonB-dependent transporter Oar-like beta-barrel" evidence="4">
    <location>
        <begin position="5"/>
        <end position="674"/>
    </location>
</feature>
<proteinExistence type="predicted"/>
<keyword evidence="6" id="KW-1185">Reference proteome</keyword>
<evidence type="ECO:0000256" key="3">
    <source>
        <dbReference type="ARBA" id="ARBA00023237"/>
    </source>
</evidence>
<dbReference type="EMBL" id="JBHSWI010000001">
    <property type="protein sequence ID" value="MFC6645379.1"/>
    <property type="molecule type" value="Genomic_DNA"/>
</dbReference>
<evidence type="ECO:0000313" key="6">
    <source>
        <dbReference type="Proteomes" id="UP001596391"/>
    </source>
</evidence>
<comment type="subcellular location">
    <subcellularLocation>
        <location evidence="1">Cell outer membrane</location>
    </subcellularLocation>
</comment>
<dbReference type="RefSeq" id="WP_390234541.1">
    <property type="nucleotide sequence ID" value="NZ_JBHSWI010000001.1"/>
</dbReference>
<sequence>MNDGRDKVFFSFFRNTTMATTADPRPILAYTNPNRTMYAKFDYVHAFSSSLVNDAGISFTRNYGKQDVNLPALPNIYYLGGISATFSQWGPSDWTQNNMTYQDALTWSHGRHTIKAGIDIDRQQDLDNFENGLVRPAFYFLSPLDLVTDLPFYQGGPVVDLKTQTIAHDLYQRVYMLYVAPFVQEDWKVNSRLTMNFGVRLDYFGHQSTVQNGHSAIAFFTPQGTGSMNTQIANGSMVVRGSNGQATYNAQYRVSPRVGFAYDVLGNGKLSVHGGYGIFSDKVGEYAYVNGMRTNPPGYANPSLNIYSGATRSQFTFQTSNSGAQGFAPPNGLSYQTDAHGGLVGTRTSVGGIDPNLQAPMVHAWALGVQQAVAGGWVLEFDYLGTASRKLYLQTNVNRYAGDAQQHAGSYTYLNQSFGSVTYGQNNNVANTNVGAFGVTHSFAHGWTMHATYTLSKSLDYISSNDNGVGGGETVFDAAHPERQYGRSDYDSRHRFSADAVWNIPGVKSSSIAHAITSGFTVSPIVILQSGQPFTVYTSAQYSAGGDYNGDGYNYDMPNVPSFGRQISAARSQWLPTANGGGGGVFKASAFAAPAPGTEGNLGRNTYNGPGYAVTNIALERKFPLHFLGEAGLFELRGEFLNAFNRVNLAKPVSDLSSTSFGMSTTQLLPRQIQLVAHIRF</sequence>
<comment type="caution">
    <text evidence="5">The sequence shown here is derived from an EMBL/GenBank/DDBJ whole genome shotgun (WGS) entry which is preliminary data.</text>
</comment>
<evidence type="ECO:0000256" key="2">
    <source>
        <dbReference type="ARBA" id="ARBA00023136"/>
    </source>
</evidence>
<name>A0ABW1Z876_9BACT</name>
<dbReference type="Proteomes" id="UP001596391">
    <property type="component" value="Unassembled WGS sequence"/>
</dbReference>
<dbReference type="SUPFAM" id="SSF56935">
    <property type="entry name" value="Porins"/>
    <property type="match status" value="1"/>
</dbReference>
<dbReference type="Gene3D" id="2.40.170.20">
    <property type="entry name" value="TonB-dependent receptor, beta-barrel domain"/>
    <property type="match status" value="1"/>
</dbReference>
<dbReference type="InterPro" id="IPR057601">
    <property type="entry name" value="Oar-like_b-barrel"/>
</dbReference>
<evidence type="ECO:0000313" key="5">
    <source>
        <dbReference type="EMBL" id="MFC6645379.1"/>
    </source>
</evidence>
<dbReference type="Pfam" id="PF25183">
    <property type="entry name" value="OMP_b-brl_4"/>
    <property type="match status" value="1"/>
</dbReference>